<dbReference type="PANTHER" id="PTHR12109">
    <property type="entry name" value="RING FINGER PROTEIN 141-RELATED"/>
    <property type="match status" value="1"/>
</dbReference>
<evidence type="ECO:0000259" key="2">
    <source>
        <dbReference type="PROSITE" id="PS50089"/>
    </source>
</evidence>
<dbReference type="InterPro" id="IPR001841">
    <property type="entry name" value="Znf_RING"/>
</dbReference>
<feature type="domain" description="RING-type" evidence="2">
    <location>
        <begin position="104"/>
        <end position="144"/>
    </location>
</feature>
<dbReference type="SMART" id="SM00184">
    <property type="entry name" value="RING"/>
    <property type="match status" value="1"/>
</dbReference>
<dbReference type="EMBL" id="MN740094">
    <property type="protein sequence ID" value="QHT87605.1"/>
    <property type="molecule type" value="Genomic_DNA"/>
</dbReference>
<accession>A0A6C0I5B9</accession>
<reference evidence="3" key="1">
    <citation type="journal article" date="2020" name="Nature">
        <title>Giant virus diversity and host interactions through global metagenomics.</title>
        <authorList>
            <person name="Schulz F."/>
            <person name="Roux S."/>
            <person name="Paez-Espino D."/>
            <person name="Jungbluth S."/>
            <person name="Walsh D.A."/>
            <person name="Denef V.J."/>
            <person name="McMahon K.D."/>
            <person name="Konstantinidis K.T."/>
            <person name="Eloe-Fadrosh E.A."/>
            <person name="Kyrpides N.C."/>
            <person name="Woyke T."/>
        </authorList>
    </citation>
    <scope>NUCLEOTIDE SEQUENCE</scope>
    <source>
        <strain evidence="3">GVMAG-M-3300023184-190</strain>
    </source>
</reference>
<dbReference type="InterPro" id="IPR047126">
    <property type="entry name" value="RNF141-like"/>
</dbReference>
<dbReference type="Gene3D" id="3.30.40.10">
    <property type="entry name" value="Zinc/RING finger domain, C3HC4 (zinc finger)"/>
    <property type="match status" value="1"/>
</dbReference>
<dbReference type="PROSITE" id="PS50089">
    <property type="entry name" value="ZF_RING_2"/>
    <property type="match status" value="1"/>
</dbReference>
<proteinExistence type="predicted"/>
<evidence type="ECO:0000256" key="1">
    <source>
        <dbReference type="SAM" id="MobiDB-lite"/>
    </source>
</evidence>
<feature type="region of interest" description="Disordered" evidence="1">
    <location>
        <begin position="47"/>
        <end position="80"/>
    </location>
</feature>
<dbReference type="Pfam" id="PF13923">
    <property type="entry name" value="zf-C3HC4_2"/>
    <property type="match status" value="1"/>
</dbReference>
<dbReference type="SUPFAM" id="SSF57850">
    <property type="entry name" value="RING/U-box"/>
    <property type="match status" value="1"/>
</dbReference>
<feature type="compositionally biased region" description="Acidic residues" evidence="1">
    <location>
        <begin position="51"/>
        <end position="80"/>
    </location>
</feature>
<organism evidence="3">
    <name type="scientific">viral metagenome</name>
    <dbReference type="NCBI Taxonomy" id="1070528"/>
    <lineage>
        <taxon>unclassified sequences</taxon>
        <taxon>metagenomes</taxon>
        <taxon>organismal metagenomes</taxon>
    </lineage>
</organism>
<protein>
    <recommendedName>
        <fullName evidence="2">RING-type domain-containing protein</fullName>
    </recommendedName>
</protein>
<dbReference type="InterPro" id="IPR013083">
    <property type="entry name" value="Znf_RING/FYVE/PHD"/>
</dbReference>
<dbReference type="AlphaFoldDB" id="A0A6C0I5B9"/>
<evidence type="ECO:0000313" key="3">
    <source>
        <dbReference type="EMBL" id="QHT87605.1"/>
    </source>
</evidence>
<sequence length="148" mass="17023">MQSIEGMNVNAPSFVSKEMKLLQEMIKRKEIELITLIDEDYGVLFSNKEQEQEDVDEEEDDEDVWTDIDEDEEEDEEEEEVYDCHEIIHKPLFVLPTDSDIGECVICFDAIEAVNMIITRCGHSFHASCCIASLKENNGCPLCRTQLL</sequence>
<name>A0A6C0I5B9_9ZZZZ</name>